<dbReference type="Proteomes" id="UP000676194">
    <property type="component" value="Chromosome"/>
</dbReference>
<reference evidence="11" key="1">
    <citation type="submission" date="2021-05" db="EMBL/GenBank/DDBJ databases">
        <title>Complete genome sequence of the cellulolytic planctomycete Telmatocola sphagniphila SP2T and characterization of the first cellulase from planctomycetes.</title>
        <authorList>
            <person name="Rakitin A.L."/>
            <person name="Beletsky A.V."/>
            <person name="Naumoff D.G."/>
            <person name="Kulichevskaya I.S."/>
            <person name="Mardanov A.V."/>
            <person name="Ravin N.V."/>
            <person name="Dedysh S.N."/>
        </authorList>
    </citation>
    <scope>NUCLEOTIDE SEQUENCE</scope>
    <source>
        <strain evidence="11">SP2T</strain>
    </source>
</reference>
<dbReference type="PROSITE" id="PS00108">
    <property type="entry name" value="PROTEIN_KINASE_ST"/>
    <property type="match status" value="1"/>
</dbReference>
<keyword evidence="9" id="KW-0812">Transmembrane</keyword>
<dbReference type="InterPro" id="IPR019734">
    <property type="entry name" value="TPR_rpt"/>
</dbReference>
<dbReference type="AlphaFoldDB" id="A0A8E6EUT5"/>
<dbReference type="InterPro" id="IPR017441">
    <property type="entry name" value="Protein_kinase_ATP_BS"/>
</dbReference>
<dbReference type="Gene3D" id="1.10.510.10">
    <property type="entry name" value="Transferase(Phosphotransferase) domain 1"/>
    <property type="match status" value="1"/>
</dbReference>
<dbReference type="CDD" id="cd14014">
    <property type="entry name" value="STKc_PknB_like"/>
    <property type="match status" value="1"/>
</dbReference>
<dbReference type="GO" id="GO:0005524">
    <property type="term" value="F:ATP binding"/>
    <property type="evidence" value="ECO:0007669"/>
    <property type="project" value="UniProtKB-UniRule"/>
</dbReference>
<dbReference type="PANTHER" id="PTHR43289:SF6">
    <property type="entry name" value="SERINE_THREONINE-PROTEIN KINASE NEKL-3"/>
    <property type="match status" value="1"/>
</dbReference>
<dbReference type="InterPro" id="IPR008271">
    <property type="entry name" value="Ser/Thr_kinase_AS"/>
</dbReference>
<keyword evidence="9" id="KW-0472">Membrane</keyword>
<dbReference type="InterPro" id="IPR011009">
    <property type="entry name" value="Kinase-like_dom_sf"/>
</dbReference>
<keyword evidence="3" id="KW-0808">Transferase</keyword>
<name>A0A8E6EUT5_9BACT</name>
<dbReference type="GO" id="GO:0004674">
    <property type="term" value="F:protein serine/threonine kinase activity"/>
    <property type="evidence" value="ECO:0007669"/>
    <property type="project" value="UniProtKB-KW"/>
</dbReference>
<dbReference type="SMART" id="SM00220">
    <property type="entry name" value="S_TKc"/>
    <property type="match status" value="1"/>
</dbReference>
<evidence type="ECO:0000256" key="8">
    <source>
        <dbReference type="PROSITE-ProRule" id="PRU10141"/>
    </source>
</evidence>
<evidence type="ECO:0000256" key="4">
    <source>
        <dbReference type="ARBA" id="ARBA00022741"/>
    </source>
</evidence>
<dbReference type="EC" id="2.7.11.1" evidence="1"/>
<evidence type="ECO:0000256" key="5">
    <source>
        <dbReference type="ARBA" id="ARBA00022777"/>
    </source>
</evidence>
<proteinExistence type="predicted"/>
<dbReference type="PANTHER" id="PTHR43289">
    <property type="entry name" value="MITOGEN-ACTIVATED PROTEIN KINASE KINASE KINASE 20-RELATED"/>
    <property type="match status" value="1"/>
</dbReference>
<dbReference type="EMBL" id="CP074694">
    <property type="protein sequence ID" value="QVL31702.1"/>
    <property type="molecule type" value="Genomic_DNA"/>
</dbReference>
<gene>
    <name evidence="11" type="ORF">KIH39_23130</name>
</gene>
<feature type="transmembrane region" description="Helical" evidence="9">
    <location>
        <begin position="366"/>
        <end position="389"/>
    </location>
</feature>
<dbReference type="RefSeq" id="WP_213495855.1">
    <property type="nucleotide sequence ID" value="NZ_CP074694.1"/>
</dbReference>
<sequence>MVEDPRIQQMLDVLLDSRLTPEEVCSTCPELLPQVRERWRRLRLVQDEVDALFPPQSEEFATIPREQFDSKALPQVSGYELVTILGRGGMGIVFRARHLRLNRVVALKMALSGAYAAPNERQRFQREAEAVAGLRHANIVQIYDVGDFEGQPYFTMELIEGGSLAQKLEGAPQSIRGSAALVATLAEAVQAAHENGIIHRDLKPANILLTTDGSPKITDFGVARRLEDETRLTLSGIAVGTPSYMAPEQASGELLAVVPAVDIYALGAILYELLTGRPPFKAETAAETIQQVISQDPISPSRLNAKLPRELETICLKCLHKESRQRYLSAGALAKDLHSFLLGEAIMARPESLLARLARRIRRRPAFFSTVAIFILVTSTFLVGGIWMLSDRWAAEKVAAAERVKIESDVDELLREAVRLLKKSSVGESRSALEMAKVRLGALDSLDLHQRINQLNLELDLIRRVEAIRLVEVISGKGKINFASSDEKYRTLFQEAGFGQLHESTANIAERVKGSNIRETLVAALDDWAACTENLARRRWLLEVAMLADPAPTDWCVQARRPATWDSKATLTEVLAIAPVDKQSVGLLLALEKRLHAVGGDSFKFLKRIQLAMPNDFYANERLATAIADREEKPQESYRYFQAALAIQPEIAALYNNFGMALHKDGRFEESQDYLMKALEIEPNSYGFHYNTSYNLAALHRFQESLTHVEFCLRNGPDTALLELLRGKCLEAQGKISETISAYQRATRLDPNLSVAHYALRVTFMNLGRMEESRKAWAKQLELDPPDHGSWYGYAEFCLYLGQKEEYQIARKALLAKFGSDTDPYIAERTARACMLLPSSKEELGQAIALADRAAAADRSIHQGAYPAFQFVKGLAEYRQGRFDQAIAIMRGTASRVPAPSPRFVLAMALYRTGQLPEARKALAQAIVSFDWRANQIRHYDAWIFHNLRREAESLILPNLPEFLEGKYQPQHNDERLAYSGICQFTNRSFALARLYSDVFAADSKIAEDIHIDHRFRAACAAA</sequence>
<keyword evidence="6 8" id="KW-0067">ATP-binding</keyword>
<dbReference type="PROSITE" id="PS50011">
    <property type="entry name" value="PROTEIN_KINASE_DOM"/>
    <property type="match status" value="1"/>
</dbReference>
<dbReference type="SUPFAM" id="SSF56112">
    <property type="entry name" value="Protein kinase-like (PK-like)"/>
    <property type="match status" value="1"/>
</dbReference>
<keyword evidence="4 8" id="KW-0547">Nucleotide-binding</keyword>
<accession>A0A8E6EUT5</accession>
<evidence type="ECO:0000256" key="2">
    <source>
        <dbReference type="ARBA" id="ARBA00022527"/>
    </source>
</evidence>
<dbReference type="SUPFAM" id="SSF48452">
    <property type="entry name" value="TPR-like"/>
    <property type="match status" value="2"/>
</dbReference>
<feature type="repeat" description="TPR" evidence="7">
    <location>
        <begin position="720"/>
        <end position="753"/>
    </location>
</feature>
<feature type="domain" description="Protein kinase" evidence="10">
    <location>
        <begin position="79"/>
        <end position="341"/>
    </location>
</feature>
<dbReference type="InterPro" id="IPR011990">
    <property type="entry name" value="TPR-like_helical_dom_sf"/>
</dbReference>
<dbReference type="PROSITE" id="PS00107">
    <property type="entry name" value="PROTEIN_KINASE_ATP"/>
    <property type="match status" value="1"/>
</dbReference>
<evidence type="ECO:0000256" key="9">
    <source>
        <dbReference type="SAM" id="Phobius"/>
    </source>
</evidence>
<evidence type="ECO:0000256" key="6">
    <source>
        <dbReference type="ARBA" id="ARBA00022840"/>
    </source>
</evidence>
<dbReference type="Gene3D" id="1.25.40.10">
    <property type="entry name" value="Tetratricopeptide repeat domain"/>
    <property type="match status" value="3"/>
</dbReference>
<dbReference type="PROSITE" id="PS50005">
    <property type="entry name" value="TPR"/>
    <property type="match status" value="2"/>
</dbReference>
<protein>
    <recommendedName>
        <fullName evidence="1">non-specific serine/threonine protein kinase</fullName>
        <ecNumber evidence="1">2.7.11.1</ecNumber>
    </recommendedName>
</protein>
<dbReference type="InterPro" id="IPR000719">
    <property type="entry name" value="Prot_kinase_dom"/>
</dbReference>
<keyword evidence="12" id="KW-1185">Reference proteome</keyword>
<dbReference type="FunFam" id="1.10.510.10:FF:000021">
    <property type="entry name" value="Serine/threonine protein kinase"/>
    <property type="match status" value="1"/>
</dbReference>
<dbReference type="Pfam" id="PF13432">
    <property type="entry name" value="TPR_16"/>
    <property type="match status" value="2"/>
</dbReference>
<dbReference type="KEGG" id="tsph:KIH39_23130"/>
<keyword evidence="5 11" id="KW-0418">Kinase</keyword>
<keyword evidence="9" id="KW-1133">Transmembrane helix</keyword>
<keyword evidence="2" id="KW-0723">Serine/threonine-protein kinase</keyword>
<feature type="binding site" evidence="8">
    <location>
        <position position="108"/>
    </location>
    <ligand>
        <name>ATP</name>
        <dbReference type="ChEBI" id="CHEBI:30616"/>
    </ligand>
</feature>
<dbReference type="PROSITE" id="PS50293">
    <property type="entry name" value="TPR_REGION"/>
    <property type="match status" value="1"/>
</dbReference>
<evidence type="ECO:0000313" key="12">
    <source>
        <dbReference type="Proteomes" id="UP000676194"/>
    </source>
</evidence>
<evidence type="ECO:0000256" key="3">
    <source>
        <dbReference type="ARBA" id="ARBA00022679"/>
    </source>
</evidence>
<dbReference type="Gene3D" id="3.30.200.20">
    <property type="entry name" value="Phosphorylase Kinase, domain 1"/>
    <property type="match status" value="1"/>
</dbReference>
<dbReference type="Pfam" id="PF00069">
    <property type="entry name" value="Pkinase"/>
    <property type="match status" value="1"/>
</dbReference>
<evidence type="ECO:0000313" key="11">
    <source>
        <dbReference type="EMBL" id="QVL31702.1"/>
    </source>
</evidence>
<dbReference type="SMART" id="SM00028">
    <property type="entry name" value="TPR"/>
    <property type="match status" value="3"/>
</dbReference>
<evidence type="ECO:0000259" key="10">
    <source>
        <dbReference type="PROSITE" id="PS50011"/>
    </source>
</evidence>
<dbReference type="Pfam" id="PF13181">
    <property type="entry name" value="TPR_8"/>
    <property type="match status" value="1"/>
</dbReference>
<keyword evidence="7" id="KW-0802">TPR repeat</keyword>
<evidence type="ECO:0000256" key="1">
    <source>
        <dbReference type="ARBA" id="ARBA00012513"/>
    </source>
</evidence>
<organism evidence="11 12">
    <name type="scientific">Telmatocola sphagniphila</name>
    <dbReference type="NCBI Taxonomy" id="1123043"/>
    <lineage>
        <taxon>Bacteria</taxon>
        <taxon>Pseudomonadati</taxon>
        <taxon>Planctomycetota</taxon>
        <taxon>Planctomycetia</taxon>
        <taxon>Gemmatales</taxon>
        <taxon>Gemmataceae</taxon>
    </lineage>
</organism>
<feature type="repeat" description="TPR" evidence="7">
    <location>
        <begin position="652"/>
        <end position="685"/>
    </location>
</feature>
<evidence type="ECO:0000256" key="7">
    <source>
        <dbReference type="PROSITE-ProRule" id="PRU00339"/>
    </source>
</evidence>